<dbReference type="AlphaFoldDB" id="A0A1I7ZMI9"/>
<evidence type="ECO:0000313" key="2">
    <source>
        <dbReference type="WBParaSite" id="L893_g27788.t1"/>
    </source>
</evidence>
<dbReference type="WBParaSite" id="L893_g27788.t1">
    <property type="protein sequence ID" value="L893_g27788.t1"/>
    <property type="gene ID" value="L893_g27788"/>
</dbReference>
<name>A0A1I7ZMI9_9BILA</name>
<proteinExistence type="predicted"/>
<accession>A0A1I7ZMI9</accession>
<keyword evidence="1" id="KW-1185">Reference proteome</keyword>
<sequence>MDTIPYDFVASVMRVRLLTQQLDEFNECALLGANYGTIATQIAGRAVDCSVDILGEDSHGISGEVSRPPLFRSLTKKEYVEVASFSPVDISCFTVVIGDQQATSDNTREGLSLCQFHSMMQRCRFVACRRLFLRGFDYDTLLRQVDGFFSAPHMTSFFNAVVLQYQESASFKKLFLMIADRMMLKTLWFDIMEDTNSAPLWLQETLTRIFFQPQFDFLTFSLQTGGNCSWTHAFVDSLVVRWMETPETFSKTSKTIGYPYHAFLTSTDLLSKYEFHKVKRPGRLAYRRFDCAHPTDMERRMIAKVYAKIVDAFEFTNVTDNDVQEGSSDYSFCTDARYMALTFAHNDGDMALSRTNLNCSPKTVKQEQYFEK</sequence>
<organism evidence="1 2">
    <name type="scientific">Steinernema glaseri</name>
    <dbReference type="NCBI Taxonomy" id="37863"/>
    <lineage>
        <taxon>Eukaryota</taxon>
        <taxon>Metazoa</taxon>
        <taxon>Ecdysozoa</taxon>
        <taxon>Nematoda</taxon>
        <taxon>Chromadorea</taxon>
        <taxon>Rhabditida</taxon>
        <taxon>Tylenchina</taxon>
        <taxon>Panagrolaimomorpha</taxon>
        <taxon>Strongyloidoidea</taxon>
        <taxon>Steinernematidae</taxon>
        <taxon>Steinernema</taxon>
    </lineage>
</organism>
<protein>
    <submittedName>
        <fullName evidence="2">Uncharacterized protein</fullName>
    </submittedName>
</protein>
<reference evidence="2" key="1">
    <citation type="submission" date="2016-11" db="UniProtKB">
        <authorList>
            <consortium name="WormBaseParasite"/>
        </authorList>
    </citation>
    <scope>IDENTIFICATION</scope>
</reference>
<dbReference type="Proteomes" id="UP000095287">
    <property type="component" value="Unplaced"/>
</dbReference>
<evidence type="ECO:0000313" key="1">
    <source>
        <dbReference type="Proteomes" id="UP000095287"/>
    </source>
</evidence>